<evidence type="ECO:0000256" key="2">
    <source>
        <dbReference type="ARBA" id="ARBA00022801"/>
    </source>
</evidence>
<reference evidence="5 6" key="1">
    <citation type="submission" date="2023-10" db="EMBL/GenBank/DDBJ databases">
        <title>Screening of Alkalihalobacillus lindianensis BZ-TG-R113 and Its Alleviation of Salt Stress on Rapeseed Growth.</title>
        <authorList>
            <person name="Zhao B."/>
            <person name="Guo T."/>
        </authorList>
    </citation>
    <scope>NUCLEOTIDE SEQUENCE [LARGE SCALE GENOMIC DNA]</scope>
    <source>
        <strain evidence="5 6">BZ-TG-R113</strain>
    </source>
</reference>
<dbReference type="InterPro" id="IPR020476">
    <property type="entry name" value="Nudix_hydrolase"/>
</dbReference>
<dbReference type="CDD" id="cd02883">
    <property type="entry name" value="NUDIX_Hydrolase"/>
    <property type="match status" value="1"/>
</dbReference>
<organism evidence="5 6">
    <name type="scientific">Alkalihalophilus lindianensis</name>
    <dbReference type="NCBI Taxonomy" id="1630542"/>
    <lineage>
        <taxon>Bacteria</taxon>
        <taxon>Bacillati</taxon>
        <taxon>Bacillota</taxon>
        <taxon>Bacilli</taxon>
        <taxon>Bacillales</taxon>
        <taxon>Bacillaceae</taxon>
        <taxon>Alkalihalophilus</taxon>
    </lineage>
</organism>
<evidence type="ECO:0000259" key="4">
    <source>
        <dbReference type="PROSITE" id="PS51462"/>
    </source>
</evidence>
<gene>
    <name evidence="5" type="ORF">RYX56_00525</name>
</gene>
<keyword evidence="6" id="KW-1185">Reference proteome</keyword>
<comment type="caution">
    <text evidence="5">The sequence shown here is derived from an EMBL/GenBank/DDBJ whole genome shotgun (WGS) entry which is preliminary data.</text>
</comment>
<dbReference type="PRINTS" id="PR00502">
    <property type="entry name" value="NUDIXFAMILY"/>
</dbReference>
<dbReference type="Pfam" id="PF00293">
    <property type="entry name" value="NUDIX"/>
    <property type="match status" value="1"/>
</dbReference>
<dbReference type="PROSITE" id="PS00893">
    <property type="entry name" value="NUDIX_BOX"/>
    <property type="match status" value="1"/>
</dbReference>
<accession>A0ABU3X6G5</accession>
<sequence>MARMVLVVSVSIIRDDEVLMIKENKSTARDKWNFPGGRIEYGEDILHAACREVKEETGYDVGLQATTGVYQFISHTDNQILLFHFTAEIIGGHLNLQEEEISDGAWIKISDLEKLSHEGLREPKVLMQIIDNLVKEKLHSINLFNKQIL</sequence>
<evidence type="ECO:0000256" key="1">
    <source>
        <dbReference type="ARBA" id="ARBA00005582"/>
    </source>
</evidence>
<dbReference type="Proteomes" id="UP001287282">
    <property type="component" value="Unassembled WGS sequence"/>
</dbReference>
<evidence type="ECO:0000313" key="6">
    <source>
        <dbReference type="Proteomes" id="UP001287282"/>
    </source>
</evidence>
<dbReference type="Gene3D" id="3.90.79.10">
    <property type="entry name" value="Nucleoside Triphosphate Pyrophosphohydrolase"/>
    <property type="match status" value="1"/>
</dbReference>
<dbReference type="SUPFAM" id="SSF55811">
    <property type="entry name" value="Nudix"/>
    <property type="match status" value="1"/>
</dbReference>
<proteinExistence type="inferred from homology"/>
<dbReference type="RefSeq" id="WP_317120183.1">
    <property type="nucleotide sequence ID" value="NZ_JAWJBA010000001.1"/>
</dbReference>
<dbReference type="InterPro" id="IPR000086">
    <property type="entry name" value="NUDIX_hydrolase_dom"/>
</dbReference>
<dbReference type="InterPro" id="IPR015797">
    <property type="entry name" value="NUDIX_hydrolase-like_dom_sf"/>
</dbReference>
<dbReference type="PANTHER" id="PTHR43736">
    <property type="entry name" value="ADP-RIBOSE PYROPHOSPHATASE"/>
    <property type="match status" value="1"/>
</dbReference>
<protein>
    <submittedName>
        <fullName evidence="5">NUDIX domain-containing protein</fullName>
    </submittedName>
</protein>
<keyword evidence="2 3" id="KW-0378">Hydrolase</keyword>
<evidence type="ECO:0000313" key="5">
    <source>
        <dbReference type="EMBL" id="MDV2682848.1"/>
    </source>
</evidence>
<comment type="similarity">
    <text evidence="1 3">Belongs to the Nudix hydrolase family.</text>
</comment>
<dbReference type="PROSITE" id="PS51462">
    <property type="entry name" value="NUDIX"/>
    <property type="match status" value="1"/>
</dbReference>
<dbReference type="PANTHER" id="PTHR43736:SF1">
    <property type="entry name" value="DIHYDRONEOPTERIN TRIPHOSPHATE DIPHOSPHATASE"/>
    <property type="match status" value="1"/>
</dbReference>
<dbReference type="InterPro" id="IPR020084">
    <property type="entry name" value="NUDIX_hydrolase_CS"/>
</dbReference>
<evidence type="ECO:0000256" key="3">
    <source>
        <dbReference type="RuleBase" id="RU003476"/>
    </source>
</evidence>
<dbReference type="EMBL" id="JAWJBA010000001">
    <property type="protein sequence ID" value="MDV2682848.1"/>
    <property type="molecule type" value="Genomic_DNA"/>
</dbReference>
<name>A0ABU3X6G5_9BACI</name>
<feature type="domain" description="Nudix hydrolase" evidence="4">
    <location>
        <begin position="3"/>
        <end position="129"/>
    </location>
</feature>